<gene>
    <name evidence="2" type="ORF">CMMCAS07_09035</name>
</gene>
<dbReference type="EMBL" id="MDHH01000001">
    <property type="protein sequence ID" value="OUE05082.1"/>
    <property type="molecule type" value="Genomic_DNA"/>
</dbReference>
<dbReference type="AlphaFoldDB" id="A0A251XNK6"/>
<feature type="region of interest" description="Disordered" evidence="1">
    <location>
        <begin position="140"/>
        <end position="174"/>
    </location>
</feature>
<evidence type="ECO:0000256" key="1">
    <source>
        <dbReference type="SAM" id="MobiDB-lite"/>
    </source>
</evidence>
<accession>A0A251XNK6</accession>
<evidence type="ECO:0000313" key="3">
    <source>
        <dbReference type="Proteomes" id="UP000195062"/>
    </source>
</evidence>
<evidence type="ECO:0000313" key="2">
    <source>
        <dbReference type="EMBL" id="OUE05082.1"/>
    </source>
</evidence>
<feature type="compositionally biased region" description="Polar residues" evidence="1">
    <location>
        <begin position="142"/>
        <end position="162"/>
    </location>
</feature>
<protein>
    <submittedName>
        <fullName evidence="2">Uncharacterized protein</fullName>
    </submittedName>
</protein>
<keyword evidence="3" id="KW-1185">Reference proteome</keyword>
<proteinExistence type="predicted"/>
<comment type="caution">
    <text evidence="2">The sequence shown here is derived from an EMBL/GenBank/DDBJ whole genome shotgun (WGS) entry which is preliminary data.</text>
</comment>
<organism evidence="2 3">
    <name type="scientific">Clavibacter michiganensis subsp. michiganensis</name>
    <dbReference type="NCBI Taxonomy" id="33013"/>
    <lineage>
        <taxon>Bacteria</taxon>
        <taxon>Bacillati</taxon>
        <taxon>Actinomycetota</taxon>
        <taxon>Actinomycetes</taxon>
        <taxon>Micrococcales</taxon>
        <taxon>Microbacteriaceae</taxon>
        <taxon>Clavibacter</taxon>
    </lineage>
</organism>
<dbReference type="Proteomes" id="UP000195062">
    <property type="component" value="Unassembled WGS sequence"/>
</dbReference>
<sequence>MLVAVPICAAGTAFCTTSTTTCMIRPRPSPKMKRNTQISHTGVWAVSEVISTSASIVSSVPTMGKIRYLPVRLMRMPDVIDMPMRPTIIGRSSSPETAAEVPVDICRKVGTKPMAANIPMPSARPMAVAFTNTGFRKRLSGITGSSARDSVNTNSDAATTSPRPHAQVASDPQP</sequence>
<reference evidence="2 3" key="1">
    <citation type="submission" date="2016-08" db="EMBL/GenBank/DDBJ databases">
        <title>Genome sequence of Clavibacter michiganensis subsp. michiganensis strain CASJ007.</title>
        <authorList>
            <person name="Thapa S.P."/>
            <person name="Coaker G."/>
        </authorList>
    </citation>
    <scope>NUCLEOTIDE SEQUENCE [LARGE SCALE GENOMIC DNA]</scope>
    <source>
        <strain evidence="2">CASJ007</strain>
    </source>
</reference>
<name>A0A251XNK6_CLAMM</name>